<feature type="transmembrane region" description="Helical" evidence="1">
    <location>
        <begin position="447"/>
        <end position="464"/>
    </location>
</feature>
<dbReference type="RefSeq" id="WP_114678498.1">
    <property type="nucleotide sequence ID" value="NZ_CP031188.1"/>
</dbReference>
<evidence type="ECO:0000259" key="2">
    <source>
        <dbReference type="Pfam" id="PF26626"/>
    </source>
</evidence>
<dbReference type="OrthoDB" id="344987at2"/>
<dbReference type="Pfam" id="PF26626">
    <property type="entry name" value="DUF8201"/>
    <property type="match status" value="1"/>
</dbReference>
<feature type="transmembrane region" description="Helical" evidence="1">
    <location>
        <begin position="399"/>
        <end position="415"/>
    </location>
</feature>
<dbReference type="KEGG" id="fat:DVK85_11065"/>
<proteinExistence type="predicted"/>
<accession>A0A345HDT0</accession>
<feature type="transmembrane region" description="Helical" evidence="1">
    <location>
        <begin position="59"/>
        <end position="76"/>
    </location>
</feature>
<feature type="domain" description="DUF8201" evidence="2">
    <location>
        <begin position="1"/>
        <end position="427"/>
    </location>
</feature>
<reference evidence="3 4" key="1">
    <citation type="submission" date="2018-07" db="EMBL/GenBank/DDBJ databases">
        <title>Complete genome sequence of Flavobacterium arcticum type strain SM1502T.</title>
        <authorList>
            <person name="Li Y."/>
            <person name="Li D.-D."/>
        </authorList>
    </citation>
    <scope>NUCLEOTIDE SEQUENCE [LARGE SCALE GENOMIC DNA]</scope>
    <source>
        <strain evidence="3 4">SM1502</strain>
    </source>
</reference>
<feature type="transmembrane region" description="Helical" evidence="1">
    <location>
        <begin position="202"/>
        <end position="219"/>
    </location>
</feature>
<feature type="transmembrane region" description="Helical" evidence="1">
    <location>
        <begin position="225"/>
        <end position="240"/>
    </location>
</feature>
<sequence length="565" mass="65093">MLLILISWLYISFISINLGCLFAKLLSIKNKDFSVTALLGLFATTLLASFWAIFKNIGLEFHICLLFITLVCSYFLRKDIKEVVYTSLSRIKKIAPFFKISLLLNCLLIVAQCATVPYVIDNESYYIQTIKWLNEYGLVKGVGNVHFFLAQTSGWHITQSAFSFSFLYPNFNDISGYCLLLGNIFCILKLNQYFTDKKFHNLVIGMLPLANVFLFQFISAPSPDIPIYILSFIIFSYFLSSTTETYTNDFKLISIFIIYLIFIKTTAVALLLLPLIMFFSNTKKAFSTFVPIGITGVLTLAAFVVKNTIVSGYPLFPIINIAYDCDWIIPKEIAQRYYDETKVYGYLLQKSVYNTMNYKQLFVRWLTLPKLHGVFNLIGMGLILITPIGIYKFKNEKKWWILYLYMLVQMVLLFLSSPQYRFFINTVLLFSFFFATLLFTSQKSLKILFTLSIVAVAYVLFIPIDLNKFAENKFATANSSFKPQEIIIPHSNSKLDTKFEKVTIDNFTFWSPLNNEFFWVSGNGPVPCANKDHIYSFKKRYGVIPQMRGKSLKDGFYAKKTENKP</sequence>
<feature type="transmembrane region" description="Helical" evidence="1">
    <location>
        <begin position="33"/>
        <end position="53"/>
    </location>
</feature>
<name>A0A345HDT0_9FLAO</name>
<evidence type="ECO:0000313" key="4">
    <source>
        <dbReference type="Proteomes" id="UP000253951"/>
    </source>
</evidence>
<dbReference type="AlphaFoldDB" id="A0A345HDT0"/>
<feature type="transmembrane region" description="Helical" evidence="1">
    <location>
        <begin position="422"/>
        <end position="441"/>
    </location>
</feature>
<dbReference type="InterPro" id="IPR058065">
    <property type="entry name" value="LIC_10190-like"/>
</dbReference>
<keyword evidence="1" id="KW-1133">Transmembrane helix</keyword>
<feature type="transmembrane region" description="Helical" evidence="1">
    <location>
        <begin position="174"/>
        <end position="190"/>
    </location>
</feature>
<dbReference type="InterPro" id="IPR058514">
    <property type="entry name" value="DUF8201"/>
</dbReference>
<evidence type="ECO:0000256" key="1">
    <source>
        <dbReference type="SAM" id="Phobius"/>
    </source>
</evidence>
<dbReference type="Proteomes" id="UP000253951">
    <property type="component" value="Chromosome"/>
</dbReference>
<feature type="transmembrane region" description="Helical" evidence="1">
    <location>
        <begin position="6"/>
        <end position="26"/>
    </location>
</feature>
<dbReference type="NCBIfam" id="NF047510">
    <property type="entry name" value="LIC_10190_fam"/>
    <property type="match status" value="1"/>
</dbReference>
<gene>
    <name evidence="3" type="ORF">DVK85_11065</name>
</gene>
<feature type="transmembrane region" description="Helical" evidence="1">
    <location>
        <begin position="285"/>
        <end position="305"/>
    </location>
</feature>
<feature type="transmembrane region" description="Helical" evidence="1">
    <location>
        <begin position="97"/>
        <end position="120"/>
    </location>
</feature>
<protein>
    <recommendedName>
        <fullName evidence="2">DUF8201 domain-containing protein</fullName>
    </recommendedName>
</protein>
<evidence type="ECO:0000313" key="3">
    <source>
        <dbReference type="EMBL" id="AXG74740.1"/>
    </source>
</evidence>
<keyword evidence="1" id="KW-0472">Membrane</keyword>
<keyword evidence="1" id="KW-0812">Transmembrane</keyword>
<keyword evidence="4" id="KW-1185">Reference proteome</keyword>
<feature type="transmembrane region" description="Helical" evidence="1">
    <location>
        <begin position="252"/>
        <end position="279"/>
    </location>
</feature>
<organism evidence="3 4">
    <name type="scientific">Flavobacterium arcticum</name>
    <dbReference type="NCBI Taxonomy" id="1784713"/>
    <lineage>
        <taxon>Bacteria</taxon>
        <taxon>Pseudomonadati</taxon>
        <taxon>Bacteroidota</taxon>
        <taxon>Flavobacteriia</taxon>
        <taxon>Flavobacteriales</taxon>
        <taxon>Flavobacteriaceae</taxon>
        <taxon>Flavobacterium</taxon>
    </lineage>
</organism>
<dbReference type="EMBL" id="CP031188">
    <property type="protein sequence ID" value="AXG74740.1"/>
    <property type="molecule type" value="Genomic_DNA"/>
</dbReference>